<dbReference type="Gene3D" id="1.20.140.10">
    <property type="entry name" value="Butyryl-CoA Dehydrogenase, subunit A, domain 3"/>
    <property type="match status" value="1"/>
</dbReference>
<dbReference type="CDD" id="cd00567">
    <property type="entry name" value="ACAD"/>
    <property type="match status" value="1"/>
</dbReference>
<dbReference type="EMBL" id="CP011034">
    <property type="protein sequence ID" value="ALS32298.1"/>
    <property type="molecule type" value="Genomic_DNA"/>
</dbReference>
<sequence>MSMVYSEDDRMLADTAEEFLSAQSPVAAQRALRDKPTAVNFDEKIWQQMLELGWGAITFSEDLGGLDFGYKGMGAIFEAMGKHLSASPMLSSVTLCGSLLQQLANAEQQTWLTAIISGEKRLALAVDEHARHDPDSMQTTATTVVDGFVLNGKKTMVIDGVSPDGWIVAAQHNAGCSVFIVPFSEQVKVKRLNLIDARNYAELTFNDLKLPAEALLGDAGNSLKALQQALDLGRLCLSAEMLGAIKALFDTTIEYLKVREQFGVKIGTFQALQHRAARCYVELELAQSCVIAALSDADKADANLASSASLAKWKLSKVADLISGEAVQMHGGIGVTDELDIGLYLKRIRVAQMCLGDADYHQARFAALAP</sequence>
<dbReference type="Pfam" id="PF02771">
    <property type="entry name" value="Acyl-CoA_dh_N"/>
    <property type="match status" value="1"/>
</dbReference>
<name>A0A0U2WGA8_9GAMM</name>
<dbReference type="SUPFAM" id="SSF47203">
    <property type="entry name" value="Acyl-CoA dehydrogenase C-terminal domain-like"/>
    <property type="match status" value="1"/>
</dbReference>
<dbReference type="InterPro" id="IPR013786">
    <property type="entry name" value="AcylCoA_DH/ox_N"/>
</dbReference>
<evidence type="ECO:0000256" key="1">
    <source>
        <dbReference type="ARBA" id="ARBA00001974"/>
    </source>
</evidence>
<evidence type="ECO:0000256" key="5">
    <source>
        <dbReference type="ARBA" id="ARBA00023002"/>
    </source>
</evidence>
<gene>
    <name evidence="8" type="ORF">PTRA_a1021</name>
</gene>
<dbReference type="GO" id="GO:0003995">
    <property type="term" value="F:acyl-CoA dehydrogenase activity"/>
    <property type="evidence" value="ECO:0007669"/>
    <property type="project" value="TreeGrafter"/>
</dbReference>
<evidence type="ECO:0000313" key="8">
    <source>
        <dbReference type="EMBL" id="ALS32298.1"/>
    </source>
</evidence>
<evidence type="ECO:0000259" key="6">
    <source>
        <dbReference type="Pfam" id="PF00441"/>
    </source>
</evidence>
<dbReference type="GO" id="GO:0050660">
    <property type="term" value="F:flavin adenine dinucleotide binding"/>
    <property type="evidence" value="ECO:0007669"/>
    <property type="project" value="InterPro"/>
</dbReference>
<dbReference type="RefSeq" id="WP_058372850.1">
    <property type="nucleotide sequence ID" value="NZ_CP011034.1"/>
</dbReference>
<keyword evidence="5" id="KW-0560">Oxidoreductase</keyword>
<evidence type="ECO:0000256" key="4">
    <source>
        <dbReference type="ARBA" id="ARBA00022827"/>
    </source>
</evidence>
<dbReference type="InterPro" id="IPR009075">
    <property type="entry name" value="AcylCo_DH/oxidase_C"/>
</dbReference>
<proteinExistence type="inferred from homology"/>
<reference evidence="8 9" key="1">
    <citation type="submission" date="2015-03" db="EMBL/GenBank/DDBJ databases">
        <authorList>
            <person name="Murphy D."/>
        </authorList>
    </citation>
    <scope>NUCLEOTIDE SEQUENCE [LARGE SCALE GENOMIC DNA]</scope>
    <source>
        <strain evidence="8 9">KMM 520</strain>
    </source>
</reference>
<dbReference type="Gene3D" id="2.40.110.10">
    <property type="entry name" value="Butyryl-CoA Dehydrogenase, subunit A, domain 2"/>
    <property type="match status" value="1"/>
</dbReference>
<dbReference type="Gene3D" id="1.10.540.10">
    <property type="entry name" value="Acyl-CoA dehydrogenase/oxidase, N-terminal domain"/>
    <property type="match status" value="1"/>
</dbReference>
<dbReference type="InterPro" id="IPR009100">
    <property type="entry name" value="AcylCoA_DH/oxidase_NM_dom_sf"/>
</dbReference>
<organism evidence="8">
    <name type="scientific">Pseudoalteromonas translucida KMM 520</name>
    <dbReference type="NCBI Taxonomy" id="1315283"/>
    <lineage>
        <taxon>Bacteria</taxon>
        <taxon>Pseudomonadati</taxon>
        <taxon>Pseudomonadota</taxon>
        <taxon>Gammaproteobacteria</taxon>
        <taxon>Alteromonadales</taxon>
        <taxon>Pseudoalteromonadaceae</taxon>
        <taxon>Pseudoalteromonas</taxon>
    </lineage>
</organism>
<keyword evidence="3" id="KW-0285">Flavoprotein</keyword>
<comment type="similarity">
    <text evidence="2">Belongs to the acyl-CoA dehydrogenase family.</text>
</comment>
<dbReference type="InterPro" id="IPR046373">
    <property type="entry name" value="Acyl-CoA_Oxase/DH_mid-dom_sf"/>
</dbReference>
<dbReference type="Pfam" id="PF00441">
    <property type="entry name" value="Acyl-CoA_dh_1"/>
    <property type="match status" value="1"/>
</dbReference>
<evidence type="ECO:0008006" key="10">
    <source>
        <dbReference type="Google" id="ProtNLM"/>
    </source>
</evidence>
<comment type="cofactor">
    <cofactor evidence="1">
        <name>FAD</name>
        <dbReference type="ChEBI" id="CHEBI:57692"/>
    </cofactor>
</comment>
<keyword evidence="4" id="KW-0274">FAD</keyword>
<dbReference type="PANTHER" id="PTHR43884:SF20">
    <property type="entry name" value="ACYL-COA DEHYDROGENASE FADE28"/>
    <property type="match status" value="1"/>
</dbReference>
<dbReference type="InterPro" id="IPR037069">
    <property type="entry name" value="AcylCoA_DH/ox_N_sf"/>
</dbReference>
<evidence type="ECO:0000259" key="7">
    <source>
        <dbReference type="Pfam" id="PF02771"/>
    </source>
</evidence>
<dbReference type="KEGG" id="ptn:PTRA_a1021"/>
<evidence type="ECO:0000256" key="3">
    <source>
        <dbReference type="ARBA" id="ARBA00022630"/>
    </source>
</evidence>
<feature type="domain" description="Acyl-CoA dehydrogenase/oxidase N-terminal" evidence="7">
    <location>
        <begin position="6"/>
        <end position="119"/>
    </location>
</feature>
<accession>A0A0U2WGA8</accession>
<dbReference type="Proteomes" id="UP000065261">
    <property type="component" value="Chromosome I"/>
</dbReference>
<evidence type="ECO:0000256" key="2">
    <source>
        <dbReference type="ARBA" id="ARBA00009347"/>
    </source>
</evidence>
<dbReference type="OrthoDB" id="9769473at2"/>
<evidence type="ECO:0000313" key="9">
    <source>
        <dbReference type="Proteomes" id="UP000065261"/>
    </source>
</evidence>
<dbReference type="AlphaFoldDB" id="A0A0U2WGA8"/>
<dbReference type="PATRIC" id="fig|1315283.4.peg.894"/>
<protein>
    <recommendedName>
        <fullName evidence="10">Acyl-CoA dehydrogenase</fullName>
    </recommendedName>
</protein>
<dbReference type="SUPFAM" id="SSF56645">
    <property type="entry name" value="Acyl-CoA dehydrogenase NM domain-like"/>
    <property type="match status" value="1"/>
</dbReference>
<dbReference type="PANTHER" id="PTHR43884">
    <property type="entry name" value="ACYL-COA DEHYDROGENASE"/>
    <property type="match status" value="1"/>
</dbReference>
<dbReference type="InterPro" id="IPR036250">
    <property type="entry name" value="AcylCo_DH-like_C"/>
</dbReference>
<feature type="domain" description="Acyl-CoA dehydrogenase/oxidase C-terminal" evidence="6">
    <location>
        <begin position="224"/>
        <end position="361"/>
    </location>
</feature>